<dbReference type="InterPro" id="IPR021255">
    <property type="entry name" value="DUF2807"/>
</dbReference>
<dbReference type="Gene3D" id="2.160.20.120">
    <property type="match status" value="1"/>
</dbReference>
<dbReference type="EMBL" id="JAVDVI010000007">
    <property type="protein sequence ID" value="MDR6967995.1"/>
    <property type="molecule type" value="Genomic_DNA"/>
</dbReference>
<keyword evidence="4" id="KW-1185">Reference proteome</keyword>
<organism evidence="3 4">
    <name type="scientific">Flavobacterium arsenatis</name>
    <dbReference type="NCBI Taxonomy" id="1484332"/>
    <lineage>
        <taxon>Bacteria</taxon>
        <taxon>Pseudomonadati</taxon>
        <taxon>Bacteroidota</taxon>
        <taxon>Flavobacteriia</taxon>
        <taxon>Flavobacteriales</taxon>
        <taxon>Flavobacteriaceae</taxon>
        <taxon>Flavobacterium</taxon>
    </lineage>
</organism>
<accession>A0ABU1TPV5</accession>
<protein>
    <recommendedName>
        <fullName evidence="2">Putative auto-transporter adhesin head GIN domain-containing protein</fullName>
    </recommendedName>
</protein>
<reference evidence="3 4" key="1">
    <citation type="submission" date="2023-07" db="EMBL/GenBank/DDBJ databases">
        <title>Sorghum-associated microbial communities from plants grown in Nebraska, USA.</title>
        <authorList>
            <person name="Schachtman D."/>
        </authorList>
    </citation>
    <scope>NUCLEOTIDE SEQUENCE [LARGE SCALE GENOMIC DNA]</scope>
    <source>
        <strain evidence="3 4">3773</strain>
    </source>
</reference>
<gene>
    <name evidence="3" type="ORF">J2X31_002009</name>
</gene>
<evidence type="ECO:0000313" key="4">
    <source>
        <dbReference type="Proteomes" id="UP001255185"/>
    </source>
</evidence>
<sequence length="250" mass="27907">MLKLIITVTMFMTALLCQAQVSETRKVERFSKIEVASGIELHYKESEEASVKIETNEGNLKDVFTEVEGETLRISSTENAENVKVYLATKDVESFKASSKSRILFENTIHTENISIVLESGAYFKGYLKSKGLTNIETEKNSEFNGRIETASFVGNFKSHSKVNISGNAEKATIKSAMKSYCNARNFLTKNTEVDSDNSIVIITSKNKINVNATDNAKVTYFGSPKKASIENKYLIDTKKHKRPTLIAMD</sequence>
<proteinExistence type="predicted"/>
<comment type="caution">
    <text evidence="3">The sequence shown here is derived from an EMBL/GenBank/DDBJ whole genome shotgun (WGS) entry which is preliminary data.</text>
</comment>
<feature type="chain" id="PRO_5045920401" description="Putative auto-transporter adhesin head GIN domain-containing protein" evidence="1">
    <location>
        <begin position="20"/>
        <end position="250"/>
    </location>
</feature>
<feature type="domain" description="Putative auto-transporter adhesin head GIN" evidence="2">
    <location>
        <begin position="29"/>
        <end position="225"/>
    </location>
</feature>
<evidence type="ECO:0000259" key="2">
    <source>
        <dbReference type="Pfam" id="PF10988"/>
    </source>
</evidence>
<dbReference type="RefSeq" id="WP_310026395.1">
    <property type="nucleotide sequence ID" value="NZ_JAVDVI010000007.1"/>
</dbReference>
<dbReference type="Proteomes" id="UP001255185">
    <property type="component" value="Unassembled WGS sequence"/>
</dbReference>
<keyword evidence="1" id="KW-0732">Signal</keyword>
<evidence type="ECO:0000256" key="1">
    <source>
        <dbReference type="SAM" id="SignalP"/>
    </source>
</evidence>
<dbReference type="Pfam" id="PF10988">
    <property type="entry name" value="DUF2807"/>
    <property type="match status" value="1"/>
</dbReference>
<name>A0ABU1TPV5_9FLAO</name>
<feature type="signal peptide" evidence="1">
    <location>
        <begin position="1"/>
        <end position="19"/>
    </location>
</feature>
<evidence type="ECO:0000313" key="3">
    <source>
        <dbReference type="EMBL" id="MDR6967995.1"/>
    </source>
</evidence>